<evidence type="ECO:0000313" key="1">
    <source>
        <dbReference type="EMBL" id="MBC8541445.1"/>
    </source>
</evidence>
<keyword evidence="2" id="KW-1185">Reference proteome</keyword>
<name>A0A926HZR4_9FIRM</name>
<reference evidence="1" key="1">
    <citation type="submission" date="2020-08" db="EMBL/GenBank/DDBJ databases">
        <title>Genome public.</title>
        <authorList>
            <person name="Liu C."/>
            <person name="Sun Q."/>
        </authorList>
    </citation>
    <scope>NUCLEOTIDE SEQUENCE</scope>
    <source>
        <strain evidence="1">H8</strain>
    </source>
</reference>
<dbReference type="AlphaFoldDB" id="A0A926HZR4"/>
<dbReference type="EMBL" id="JACRSU010000004">
    <property type="protein sequence ID" value="MBC8541445.1"/>
    <property type="molecule type" value="Genomic_DNA"/>
</dbReference>
<protein>
    <submittedName>
        <fullName evidence="1">Uncharacterized protein</fullName>
    </submittedName>
</protein>
<dbReference type="RefSeq" id="WP_249313479.1">
    <property type="nucleotide sequence ID" value="NZ_JACRSU010000004.1"/>
</dbReference>
<proteinExistence type="predicted"/>
<organism evidence="1 2">
    <name type="scientific">Congzhengia minquanensis</name>
    <dbReference type="NCBI Taxonomy" id="2763657"/>
    <lineage>
        <taxon>Bacteria</taxon>
        <taxon>Bacillati</taxon>
        <taxon>Bacillota</taxon>
        <taxon>Clostridia</taxon>
        <taxon>Eubacteriales</taxon>
        <taxon>Oscillospiraceae</taxon>
        <taxon>Congzhengia</taxon>
    </lineage>
</organism>
<evidence type="ECO:0000313" key="2">
    <source>
        <dbReference type="Proteomes" id="UP000611762"/>
    </source>
</evidence>
<dbReference type="Proteomes" id="UP000611762">
    <property type="component" value="Unassembled WGS sequence"/>
</dbReference>
<comment type="caution">
    <text evidence="1">The sequence shown here is derived from an EMBL/GenBank/DDBJ whole genome shotgun (WGS) entry which is preliminary data.</text>
</comment>
<accession>A0A926HZR4</accession>
<sequence>MAAVTERESLIYRGKPLIRDGNVLYFGDFNENFITRFTILDSEKVNDLDMARKITIELLEKHGSDISTAKLTKKAERTSMWAALDIGVYWLEDILEMEKEFLKSQA</sequence>
<gene>
    <name evidence="1" type="ORF">H8698_10705</name>
</gene>